<evidence type="ECO:0000313" key="3">
    <source>
        <dbReference type="EMBL" id="GAU25167.1"/>
    </source>
</evidence>
<feature type="region of interest" description="Disordered" evidence="1">
    <location>
        <begin position="46"/>
        <end position="66"/>
    </location>
</feature>
<dbReference type="Proteomes" id="UP000242715">
    <property type="component" value="Unassembled WGS sequence"/>
</dbReference>
<keyword evidence="4" id="KW-1185">Reference proteome</keyword>
<sequence>MDQESAATRHRQKLAGFRHARFKRKQHLNFKRNKNIAVAHIASTSQLNQPLTEERHSRRNRRTTKNYTLSQIHSTIFHGQTYMDLGPPKYTCQDCGSTMWYDERVDKPQKPRNPKFSRCCMKGNIKLDFLKHPPTYLKELLSYTGGRNSAKFRELIRTYNSIFAFTSMGAKIDDTINSRPGPYVYKITGQNYHKIGGLIPGHGRQPKFAQLYVHDTENEIQNRLHSLKRGNQTLDTTTVQNLKEMLDEHNKIAKLFRMARDRLSAPNAKEVHIRLIGTRSNESRQYTMPTTTEIAGLIVGDLGQSNGRRDIVIEHKSEGLQRIKEFHPKFMAMQYPLLFPYGEDDFHLDMFYSQNNRRKKTKRKKVTMREYYAYRIQQRKSEANTLICGGRLFQQYVVDAFTAIEEQRMRWYRSNQTVLRTDLYKNVCDAVVRGDTIAAATGKQIVLPSSFTGGPRYMVQNYQDAMAICRTFGNPDIFLTFTANPKWPEVKYMLR</sequence>
<dbReference type="EMBL" id="DF973306">
    <property type="protein sequence ID" value="GAU25167.1"/>
    <property type="molecule type" value="Genomic_DNA"/>
</dbReference>
<feature type="domain" description="Helitron helicase-like" evidence="2">
    <location>
        <begin position="371"/>
        <end position="492"/>
    </location>
</feature>
<organism evidence="3 4">
    <name type="scientific">Trifolium subterraneum</name>
    <name type="common">Subterranean clover</name>
    <dbReference type="NCBI Taxonomy" id="3900"/>
    <lineage>
        <taxon>Eukaryota</taxon>
        <taxon>Viridiplantae</taxon>
        <taxon>Streptophyta</taxon>
        <taxon>Embryophyta</taxon>
        <taxon>Tracheophyta</taxon>
        <taxon>Spermatophyta</taxon>
        <taxon>Magnoliopsida</taxon>
        <taxon>eudicotyledons</taxon>
        <taxon>Gunneridae</taxon>
        <taxon>Pentapetalae</taxon>
        <taxon>rosids</taxon>
        <taxon>fabids</taxon>
        <taxon>Fabales</taxon>
        <taxon>Fabaceae</taxon>
        <taxon>Papilionoideae</taxon>
        <taxon>50 kb inversion clade</taxon>
        <taxon>NPAAA clade</taxon>
        <taxon>Hologalegina</taxon>
        <taxon>IRL clade</taxon>
        <taxon>Trifolieae</taxon>
        <taxon>Trifolium</taxon>
    </lineage>
</organism>
<dbReference type="PANTHER" id="PTHR45786">
    <property type="entry name" value="DNA BINDING PROTEIN-LIKE"/>
    <property type="match status" value="1"/>
</dbReference>
<dbReference type="AlphaFoldDB" id="A0A2Z6N7D7"/>
<proteinExistence type="predicted"/>
<accession>A0A2Z6N7D7</accession>
<dbReference type="Pfam" id="PF14214">
    <property type="entry name" value="Helitron_like_N"/>
    <property type="match status" value="1"/>
</dbReference>
<dbReference type="PANTHER" id="PTHR45786:SF74">
    <property type="entry name" value="ATP-DEPENDENT DNA HELICASE"/>
    <property type="match status" value="1"/>
</dbReference>
<evidence type="ECO:0000313" key="4">
    <source>
        <dbReference type="Proteomes" id="UP000242715"/>
    </source>
</evidence>
<reference evidence="4" key="1">
    <citation type="journal article" date="2017" name="Front. Plant Sci.">
        <title>Climate Clever Clovers: New Paradigm to Reduce the Environmental Footprint of Ruminants by Breeding Low Methanogenic Forages Utilizing Haplotype Variation.</title>
        <authorList>
            <person name="Kaur P."/>
            <person name="Appels R."/>
            <person name="Bayer P.E."/>
            <person name="Keeble-Gagnere G."/>
            <person name="Wang J."/>
            <person name="Hirakawa H."/>
            <person name="Shirasawa K."/>
            <person name="Vercoe P."/>
            <person name="Stefanova K."/>
            <person name="Durmic Z."/>
            <person name="Nichols P."/>
            <person name="Revell C."/>
            <person name="Isobe S.N."/>
            <person name="Edwards D."/>
            <person name="Erskine W."/>
        </authorList>
    </citation>
    <scope>NUCLEOTIDE SEQUENCE [LARGE SCALE GENOMIC DNA]</scope>
    <source>
        <strain evidence="4">cv. Daliak</strain>
    </source>
</reference>
<name>A0A2Z6N7D7_TRISU</name>
<protein>
    <recommendedName>
        <fullName evidence="2">Helitron helicase-like domain-containing protein</fullName>
    </recommendedName>
</protein>
<gene>
    <name evidence="3" type="ORF">TSUD_150660</name>
</gene>
<dbReference type="OrthoDB" id="1928976at2759"/>
<evidence type="ECO:0000256" key="1">
    <source>
        <dbReference type="SAM" id="MobiDB-lite"/>
    </source>
</evidence>
<dbReference type="InterPro" id="IPR025476">
    <property type="entry name" value="Helitron_helicase-like"/>
</dbReference>
<evidence type="ECO:0000259" key="2">
    <source>
        <dbReference type="Pfam" id="PF14214"/>
    </source>
</evidence>